<dbReference type="GO" id="GO:0016787">
    <property type="term" value="F:hydrolase activity"/>
    <property type="evidence" value="ECO:0007669"/>
    <property type="project" value="UniProtKB-KW"/>
</dbReference>
<dbReference type="STRING" id="1150625.Q75_13775"/>
<sequence>MYPIRVRACALVVEHDSVLLVKFEDEHGVHYNLPAGGVEKGESVKEAVAREAFEEAGIEVEVEGLAFVYEYAPHLVQDMYGSTPSLHMIFHCRRNQATEPILPPNPDPHQVAVEWVPLHQLHQILLFPHISTHIFENVQNQTKIQYIEEHQLKVKM</sequence>
<name>A0A147K5J9_9BACI</name>
<dbReference type="PRINTS" id="PR00502">
    <property type="entry name" value="NUDIXFAMILY"/>
</dbReference>
<dbReference type="PROSITE" id="PS00893">
    <property type="entry name" value="NUDIX_BOX"/>
    <property type="match status" value="1"/>
</dbReference>
<evidence type="ECO:0000256" key="2">
    <source>
        <dbReference type="ARBA" id="ARBA00022801"/>
    </source>
</evidence>
<dbReference type="Gene3D" id="3.90.79.10">
    <property type="entry name" value="Nucleoside Triphosphate Pyrophosphohydrolase"/>
    <property type="match status" value="1"/>
</dbReference>
<dbReference type="Proteomes" id="UP000074108">
    <property type="component" value="Unassembled WGS sequence"/>
</dbReference>
<dbReference type="AlphaFoldDB" id="A0A147K5J9"/>
<feature type="domain" description="Nudix hydrolase" evidence="4">
    <location>
        <begin position="2"/>
        <end position="140"/>
    </location>
</feature>
<accession>A0A147K5J9</accession>
<proteinExistence type="inferred from homology"/>
<comment type="cofactor">
    <cofactor evidence="1">
        <name>Mg(2+)</name>
        <dbReference type="ChEBI" id="CHEBI:18420"/>
    </cofactor>
</comment>
<dbReference type="SUPFAM" id="SSF55811">
    <property type="entry name" value="Nudix"/>
    <property type="match status" value="1"/>
</dbReference>
<dbReference type="InterPro" id="IPR015797">
    <property type="entry name" value="NUDIX_hydrolase-like_dom_sf"/>
</dbReference>
<evidence type="ECO:0000256" key="1">
    <source>
        <dbReference type="ARBA" id="ARBA00001946"/>
    </source>
</evidence>
<dbReference type="PROSITE" id="PS51462">
    <property type="entry name" value="NUDIX"/>
    <property type="match status" value="1"/>
</dbReference>
<comment type="similarity">
    <text evidence="3">Belongs to the Nudix hydrolase family.</text>
</comment>
<dbReference type="EMBL" id="LDYG01000046">
    <property type="protein sequence ID" value="KUP04899.1"/>
    <property type="molecule type" value="Genomic_DNA"/>
</dbReference>
<organism evidence="5 6">
    <name type="scientific">Bacillus coahuilensis p1.1.43</name>
    <dbReference type="NCBI Taxonomy" id="1150625"/>
    <lineage>
        <taxon>Bacteria</taxon>
        <taxon>Bacillati</taxon>
        <taxon>Bacillota</taxon>
        <taxon>Bacilli</taxon>
        <taxon>Bacillales</taxon>
        <taxon>Bacillaceae</taxon>
        <taxon>Bacillus</taxon>
    </lineage>
</organism>
<dbReference type="InterPro" id="IPR020084">
    <property type="entry name" value="NUDIX_hydrolase_CS"/>
</dbReference>
<evidence type="ECO:0000259" key="4">
    <source>
        <dbReference type="PROSITE" id="PS51462"/>
    </source>
</evidence>
<keyword evidence="6" id="KW-1185">Reference proteome</keyword>
<dbReference type="CDD" id="cd18880">
    <property type="entry name" value="NUDIX_ADPRase"/>
    <property type="match status" value="1"/>
</dbReference>
<evidence type="ECO:0000313" key="6">
    <source>
        <dbReference type="Proteomes" id="UP000074108"/>
    </source>
</evidence>
<dbReference type="PANTHER" id="PTHR43046:SF14">
    <property type="entry name" value="MUTT_NUDIX FAMILY PROTEIN"/>
    <property type="match status" value="1"/>
</dbReference>
<reference evidence="5 6" key="1">
    <citation type="journal article" date="2016" name="Front. Microbiol.">
        <title>Microevolution Analysis of Bacillus coahuilensis Unveils Differences in Phosphorus Acquisition Strategies and Their Regulation.</title>
        <authorList>
            <person name="Gomez-Lunar Z."/>
            <person name="Hernandez-Gonzalez I."/>
            <person name="Rodriguez-Torres M.D."/>
            <person name="Souza V."/>
            <person name="Olmedo-Alvarez G."/>
        </authorList>
    </citation>
    <scope>NUCLEOTIDE SEQUENCE [LARGE SCALE GENOMIC DNA]</scope>
    <source>
        <strain evidence="6">p1.1.43</strain>
    </source>
</reference>
<dbReference type="InterPro" id="IPR000086">
    <property type="entry name" value="NUDIX_hydrolase_dom"/>
</dbReference>
<dbReference type="PATRIC" id="fig|1150625.3.peg.2890"/>
<dbReference type="RefSeq" id="WP_010170412.1">
    <property type="nucleotide sequence ID" value="NZ_LDYG01000046.1"/>
</dbReference>
<evidence type="ECO:0000256" key="3">
    <source>
        <dbReference type="RuleBase" id="RU003476"/>
    </source>
</evidence>
<dbReference type="PANTHER" id="PTHR43046">
    <property type="entry name" value="GDP-MANNOSE MANNOSYL HYDROLASE"/>
    <property type="match status" value="1"/>
</dbReference>
<keyword evidence="2 3" id="KW-0378">Hydrolase</keyword>
<gene>
    <name evidence="5" type="ORF">Q75_13775</name>
</gene>
<comment type="caution">
    <text evidence="5">The sequence shown here is derived from an EMBL/GenBank/DDBJ whole genome shotgun (WGS) entry which is preliminary data.</text>
</comment>
<protein>
    <submittedName>
        <fullName evidence="5">NUDIX hydrolase</fullName>
    </submittedName>
</protein>
<dbReference type="OrthoDB" id="65827at2"/>
<evidence type="ECO:0000313" key="5">
    <source>
        <dbReference type="EMBL" id="KUP04899.1"/>
    </source>
</evidence>
<dbReference type="InterPro" id="IPR020476">
    <property type="entry name" value="Nudix_hydrolase"/>
</dbReference>
<dbReference type="Pfam" id="PF00293">
    <property type="entry name" value="NUDIX"/>
    <property type="match status" value="1"/>
</dbReference>